<dbReference type="EMBL" id="FR823392">
    <property type="protein sequence ID" value="CBZ55505.1"/>
    <property type="molecule type" value="Genomic_DNA"/>
</dbReference>
<protein>
    <submittedName>
        <fullName evidence="4">CD2 antigen cytoplasmic tail-binding protein 2,putative</fullName>
    </submittedName>
    <submittedName>
        <fullName evidence="3">Putative CD2 antigen cytoplasmic tail-binding protein 2</fullName>
    </submittedName>
</protein>
<feature type="region of interest" description="Disordered" evidence="1">
    <location>
        <begin position="386"/>
        <end position="410"/>
    </location>
</feature>
<dbReference type="InterPro" id="IPR039905">
    <property type="entry name" value="CD2BP2/Lin1"/>
</dbReference>
<feature type="region of interest" description="Disordered" evidence="1">
    <location>
        <begin position="35"/>
        <end position="61"/>
    </location>
</feature>
<evidence type="ECO:0000313" key="3">
    <source>
        <dbReference type="EMBL" id="CBZ55505.1"/>
    </source>
</evidence>
<dbReference type="VEuPathDB" id="ToxoDB:NCLIV_059300"/>
<dbReference type="SUPFAM" id="SSF55277">
    <property type="entry name" value="GYF domain"/>
    <property type="match status" value="1"/>
</dbReference>
<dbReference type="InParanoid" id="F0VP59"/>
<feature type="compositionally biased region" description="Basic and acidic residues" evidence="1">
    <location>
        <begin position="229"/>
        <end position="239"/>
    </location>
</feature>
<evidence type="ECO:0000259" key="2">
    <source>
        <dbReference type="PROSITE" id="PS50829"/>
    </source>
</evidence>
<dbReference type="EMBL" id="LN714486">
    <property type="protein sequence ID" value="CEL70243.1"/>
    <property type="molecule type" value="Genomic_DNA"/>
</dbReference>
<dbReference type="Gene3D" id="3.30.1490.40">
    <property type="match status" value="1"/>
</dbReference>
<dbReference type="OMA" id="FEPFNMR"/>
<feature type="domain" description="GYF" evidence="2">
    <location>
        <begin position="414"/>
        <end position="467"/>
    </location>
</feature>
<gene>
    <name evidence="4" type="ORF">BN1204_059300</name>
    <name evidence="3" type="ORF">NCLIV_059300</name>
</gene>
<dbReference type="OrthoDB" id="331341at2759"/>
<dbReference type="eggNOG" id="ENOG502S8W3">
    <property type="taxonomic scope" value="Eukaryota"/>
</dbReference>
<keyword evidence="5" id="KW-1185">Reference proteome</keyword>
<dbReference type="PANTHER" id="PTHR13138:SF3">
    <property type="entry name" value="CD2 ANTIGEN CYTOPLASMIC TAIL-BINDING PROTEIN 2"/>
    <property type="match status" value="1"/>
</dbReference>
<dbReference type="Proteomes" id="UP000007494">
    <property type="component" value="Chromosome XI"/>
</dbReference>
<evidence type="ECO:0000313" key="5">
    <source>
        <dbReference type="Proteomes" id="UP000007494"/>
    </source>
</evidence>
<dbReference type="RefSeq" id="XP_003885533.1">
    <property type="nucleotide sequence ID" value="XM_003885484.1"/>
</dbReference>
<feature type="compositionally biased region" description="Basic and acidic residues" evidence="1">
    <location>
        <begin position="481"/>
        <end position="523"/>
    </location>
</feature>
<accession>F0VP59</accession>
<proteinExistence type="predicted"/>
<feature type="compositionally biased region" description="Basic and acidic residues" evidence="1">
    <location>
        <begin position="386"/>
        <end position="402"/>
    </location>
</feature>
<feature type="compositionally biased region" description="Basic and acidic residues" evidence="1">
    <location>
        <begin position="268"/>
        <end position="280"/>
    </location>
</feature>
<reference evidence="3" key="2">
    <citation type="submission" date="2011-03" db="EMBL/GenBank/DDBJ databases">
        <title>Comparative genomics and transcriptomics of Neospora caninum and Toxoplasma gondii.</title>
        <authorList>
            <person name="Reid A.J."/>
            <person name="Sohal A."/>
            <person name="Harris D."/>
            <person name="Quail M."/>
            <person name="Sanders M."/>
            <person name="Berriman M."/>
            <person name="Wastling J.M."/>
            <person name="Pain A."/>
        </authorList>
    </citation>
    <scope>NUCLEOTIDE SEQUENCE</scope>
    <source>
        <strain evidence="3">Liverpool</strain>
    </source>
</reference>
<dbReference type="AlphaFoldDB" id="F0VP59"/>
<feature type="region of interest" description="Disordered" evidence="1">
    <location>
        <begin position="1"/>
        <end position="21"/>
    </location>
</feature>
<reference evidence="3" key="1">
    <citation type="submission" date="2011-02" db="EMBL/GenBank/DDBJ databases">
        <authorList>
            <person name="Aslett M."/>
        </authorList>
    </citation>
    <scope>NUCLEOTIDE SEQUENCE</scope>
    <source>
        <strain evidence="3">Liverpool</strain>
    </source>
</reference>
<organism evidence="3 5">
    <name type="scientific">Neospora caninum (strain Liverpool)</name>
    <dbReference type="NCBI Taxonomy" id="572307"/>
    <lineage>
        <taxon>Eukaryota</taxon>
        <taxon>Sar</taxon>
        <taxon>Alveolata</taxon>
        <taxon>Apicomplexa</taxon>
        <taxon>Conoidasida</taxon>
        <taxon>Coccidia</taxon>
        <taxon>Eucoccidiorida</taxon>
        <taxon>Eimeriorina</taxon>
        <taxon>Sarcocystidae</taxon>
        <taxon>Neospora</taxon>
    </lineage>
</organism>
<reference evidence="5" key="3">
    <citation type="journal article" date="2012" name="PLoS Pathog.">
        <title>Comparative genomics of the apicomplexan parasites Toxoplasma gondii and Neospora caninum: Coccidia differing in host range and transmission strategy.</title>
        <authorList>
            <person name="Reid A.J."/>
            <person name="Vermont S.J."/>
            <person name="Cotton J.A."/>
            <person name="Harris D."/>
            <person name="Hill-Cawthorne G.A."/>
            <person name="Konen-Waisman S."/>
            <person name="Latham S.M."/>
            <person name="Mourier T."/>
            <person name="Norton R."/>
            <person name="Quail M.A."/>
            <person name="Sanders M."/>
            <person name="Shanmugam D."/>
            <person name="Sohal A."/>
            <person name="Wasmuth J.D."/>
            <person name="Brunk B."/>
            <person name="Grigg M.E."/>
            <person name="Howard J.C."/>
            <person name="Parkinson J."/>
            <person name="Roos D.S."/>
            <person name="Trees A.J."/>
            <person name="Berriman M."/>
            <person name="Pain A."/>
            <person name="Wastling J.M."/>
        </authorList>
    </citation>
    <scope>NUCLEOTIDE SEQUENCE [LARGE SCALE GENOMIC DNA]</scope>
    <source>
        <strain evidence="5">Liverpool</strain>
    </source>
</reference>
<dbReference type="InterPro" id="IPR003169">
    <property type="entry name" value="GYF"/>
</dbReference>
<dbReference type="PANTHER" id="PTHR13138">
    <property type="entry name" value="PROTEIN LIN1"/>
    <property type="match status" value="1"/>
</dbReference>
<feature type="region of interest" description="Disordered" evidence="1">
    <location>
        <begin position="214"/>
        <end position="346"/>
    </location>
</feature>
<sequence>MERPNRENPPEGAMPPPKRVCFKQEKDVKLVEKWDQEEIFSPPEGNEDDTSGDLDSQYSKDEVEKIRRRKKVLAAGVGSLGYSVGDTDVDTVNTRSAAVAASEADPEVEKDEKGVVFEPFNMRRELQEGTFDEEGNYIWRAKQPSVIADGWLDAIDSGDANTAFRTEEARQRVLSEMRAEPEATVVDVTASLAALAELLDCGESATEAMRRIKAGASRRAAGEVAADGGEERSAGSRERQNKRRRREEEEEDEAFCRPTAKRTRRKKREEDAGHEEHEETQPEGEDKEGPNEKELKEKELKENEEKGGASAPSDETETQRERENKGGSGRNTARLSGKRKDAKKGKMNEDELRVFNAITDLCSNLMTVGKNVYFLRKEDILKELKERESEKTATGASEERSEASQADDAAAEGTTYWQFRWVNNPNDTEVHGPYPASLLQAWIQQGFVSDATAMQVRQVSAANEPLDGVWLLWKEADFRSSQEQEDDERLREAEEDERQREAESDEERAREKERRRKEAKERGEEEEEDEDKDFRKNERVMRMLETST</sequence>
<feature type="compositionally biased region" description="Basic and acidic residues" evidence="1">
    <location>
        <begin position="287"/>
        <end position="307"/>
    </location>
</feature>
<feature type="region of interest" description="Disordered" evidence="1">
    <location>
        <begin position="481"/>
        <end position="548"/>
    </location>
</feature>
<reference evidence="4" key="4">
    <citation type="journal article" date="2015" name="PLoS ONE">
        <title>Comprehensive Evaluation of Toxoplasma gondii VEG and Neospora caninum LIV Genomes with Tachyzoite Stage Transcriptome and Proteome Defines Novel Transcript Features.</title>
        <authorList>
            <person name="Ramaprasad A."/>
            <person name="Mourier T."/>
            <person name="Naeem R."/>
            <person name="Malas T.B."/>
            <person name="Moussa E."/>
            <person name="Panigrahi A."/>
            <person name="Vermont S.J."/>
            <person name="Otto T.D."/>
            <person name="Wastling J."/>
            <person name="Pain A."/>
        </authorList>
    </citation>
    <scope>NUCLEOTIDE SEQUENCE</scope>
    <source>
        <strain evidence="4">Liverpool</strain>
    </source>
</reference>
<evidence type="ECO:0000313" key="4">
    <source>
        <dbReference type="EMBL" id="CEL70243.1"/>
    </source>
</evidence>
<dbReference type="GO" id="GO:0005682">
    <property type="term" value="C:U5 snRNP"/>
    <property type="evidence" value="ECO:0007669"/>
    <property type="project" value="InterPro"/>
</dbReference>
<feature type="compositionally biased region" description="Basic and acidic residues" evidence="1">
    <location>
        <begin position="532"/>
        <end position="542"/>
    </location>
</feature>
<dbReference type="GeneID" id="13440918"/>
<name>F0VP59_NEOCL</name>
<evidence type="ECO:0000256" key="1">
    <source>
        <dbReference type="SAM" id="MobiDB-lite"/>
    </source>
</evidence>
<dbReference type="PROSITE" id="PS50829">
    <property type="entry name" value="GYF"/>
    <property type="match status" value="1"/>
</dbReference>
<feature type="compositionally biased region" description="Low complexity" evidence="1">
    <location>
        <begin position="218"/>
        <end position="227"/>
    </location>
</feature>
<dbReference type="InterPro" id="IPR035445">
    <property type="entry name" value="GYF-like_dom_sf"/>
</dbReference>